<keyword evidence="9" id="KW-0915">Sodium</keyword>
<feature type="transmembrane region" description="Helical" evidence="9">
    <location>
        <begin position="12"/>
        <end position="31"/>
    </location>
</feature>
<keyword evidence="5 9" id="KW-1278">Translocase</keyword>
<comment type="catalytic activity">
    <reaction evidence="9">
        <text>Na(+)(in) + diphosphate + H2O = Na(+)(out) + 2 phosphate + H(+)</text>
        <dbReference type="Rhea" id="RHEA:57884"/>
        <dbReference type="ChEBI" id="CHEBI:15377"/>
        <dbReference type="ChEBI" id="CHEBI:15378"/>
        <dbReference type="ChEBI" id="CHEBI:29101"/>
        <dbReference type="ChEBI" id="CHEBI:33019"/>
        <dbReference type="ChEBI" id="CHEBI:43474"/>
        <dbReference type="EC" id="7.2.3.1"/>
    </reaction>
</comment>
<dbReference type="GO" id="GO:0006814">
    <property type="term" value="P:sodium ion transport"/>
    <property type="evidence" value="ECO:0007669"/>
    <property type="project" value="UniProtKB-UniRule"/>
</dbReference>
<feature type="transmembrane region" description="Helical" evidence="9">
    <location>
        <begin position="595"/>
        <end position="614"/>
    </location>
</feature>
<keyword evidence="7 9" id="KW-0406">Ion transport</keyword>
<evidence type="ECO:0000256" key="4">
    <source>
        <dbReference type="ARBA" id="ARBA00022842"/>
    </source>
</evidence>
<evidence type="ECO:0000256" key="9">
    <source>
        <dbReference type="HAMAP-Rule" id="MF_01129"/>
    </source>
</evidence>
<organism evidence="10 11">
    <name type="scientific">Lunatimonas lonarensis</name>
    <dbReference type="NCBI Taxonomy" id="1232681"/>
    <lineage>
        <taxon>Bacteria</taxon>
        <taxon>Pseudomonadati</taxon>
        <taxon>Bacteroidota</taxon>
        <taxon>Cytophagia</taxon>
        <taxon>Cytophagales</taxon>
        <taxon>Cyclobacteriaceae</taxon>
    </lineage>
</organism>
<keyword evidence="9" id="KW-0739">Sodium transport</keyword>
<feature type="site" description="Determinant of potassium dependence" evidence="9">
    <location>
        <position position="490"/>
    </location>
</feature>
<name>R7ZPV1_9BACT</name>
<gene>
    <name evidence="9" type="primary">hppA</name>
    <name evidence="10" type="ORF">ADIS_3235</name>
</gene>
<comment type="caution">
    <text evidence="9">Lacks conserved residue(s) required for the propagation of feature annotation.</text>
</comment>
<keyword evidence="9" id="KW-1003">Cell membrane</keyword>
<accession>R7ZPV1</accession>
<dbReference type="GO" id="GO:0030955">
    <property type="term" value="F:potassium ion binding"/>
    <property type="evidence" value="ECO:0007669"/>
    <property type="project" value="UniProtKB-UniRule"/>
</dbReference>
<keyword evidence="4 9" id="KW-0460">Magnesium</keyword>
<evidence type="ECO:0000313" key="10">
    <source>
        <dbReference type="EMBL" id="EON76107.1"/>
    </source>
</evidence>
<evidence type="ECO:0000256" key="8">
    <source>
        <dbReference type="ARBA" id="ARBA00023136"/>
    </source>
</evidence>
<comment type="activity regulation">
    <text evidence="9">Requires K(+) for maximal activity.</text>
</comment>
<feature type="transmembrane region" description="Helical" evidence="9">
    <location>
        <begin position="87"/>
        <end position="110"/>
    </location>
</feature>
<evidence type="ECO:0000256" key="3">
    <source>
        <dbReference type="ARBA" id="ARBA00022692"/>
    </source>
</evidence>
<feature type="transmembrane region" description="Helical" evidence="9">
    <location>
        <begin position="62"/>
        <end position="81"/>
    </location>
</feature>
<protein>
    <recommendedName>
        <fullName evidence="9">Putative K(+)-stimulated pyrophosphate-energized sodium pump</fullName>
        <ecNumber evidence="9">7.2.3.1</ecNumber>
    </recommendedName>
    <alternativeName>
        <fullName evidence="9">Membrane-bound sodium-translocating pyrophosphatase</fullName>
    </alternativeName>
    <alternativeName>
        <fullName evidence="9">Pyrophosphate-energized inorganic pyrophosphatase</fullName>
        <shortName evidence="9">Na(+)-PPase</shortName>
    </alternativeName>
</protein>
<feature type="transmembrane region" description="Helical" evidence="9">
    <location>
        <begin position="317"/>
        <end position="337"/>
    </location>
</feature>
<comment type="subcellular location">
    <subcellularLocation>
        <location evidence="9">Cell membrane</location>
        <topology evidence="9">Multi-pass membrane protein</topology>
    </subcellularLocation>
    <subcellularLocation>
        <location evidence="1">Endomembrane system</location>
        <topology evidence="1">Multi-pass membrane protein</topology>
    </subcellularLocation>
</comment>
<feature type="transmembrane region" description="Helical" evidence="9">
    <location>
        <begin position="430"/>
        <end position="452"/>
    </location>
</feature>
<evidence type="ECO:0000256" key="6">
    <source>
        <dbReference type="ARBA" id="ARBA00022989"/>
    </source>
</evidence>
<dbReference type="NCBIfam" id="NF001960">
    <property type="entry name" value="PRK00733.3-5"/>
    <property type="match status" value="1"/>
</dbReference>
<comment type="caution">
    <text evidence="10">The sequence shown here is derived from an EMBL/GenBank/DDBJ whole genome shotgun (WGS) entry which is preliminary data.</text>
</comment>
<sequence length="744" mass="77267">MIEDMEQVFLYLVPFLGIIGLLVMAVKSAWVSKQPSGEENMVELAGFIAKGAMSFLKAEWKVMIYFVIIAALILGWSGTLLENSSPVIAIAFLIGAVASAFAGYLGMNIATKANVRTTQAAKTSLKKALEVSFTGGTVMGLGVAGLAVLGMGSLFIVFYYMFVISQGGDVNGHEMETALEVLAGFSLGAESIALFARVGGGIYTKAADVGADLVGKVEAGIPEDDVRNPATIADNVGDNVGDVAGMGADLFGSYVATILASMVLGREIVSNDNLGGIAPILLPLVIAGLGLIFSIVGTLFVKIADDNGSVQSALNKGNWISIVLTVAASFFLIDFMLPDGDLVMKRDASVAFTKMGVFGAVFIGLIVGALMSIITEYYTAMGRRPVNSIIKQSSTGHATNIIGGLAIGMESTVLPILVLAGGIFSSYLAAGLYGVAIAAAGMMATTAMQLAIDAFGPIADNAGGIAEMSGLPKEVRERTDILDAVGNTTAATGKGFAIASAALTALALFAAYVGISGISSIDIYKADVLAGLFVGAMIPFIFSALAIAAVGRAAMDMVNEVRRQFKEIPGIMEYKNKPDYEKCVEISTKASIREMVAPGAIALLSPIAVGFLFGHEVLGGMLAGVTVSGVLMGIFQNNAGGAWDNAKKSFEKGVEINGQMYYKGSEPHKSSVTGDTVGDPFKDTSGPSMNILIKLTSIVSIVIAPFIPGVSPLGLALEDDRPQSIEVVHEEIASDKEIESLPIN</sequence>
<feature type="transmembrane region" description="Helical" evidence="9">
    <location>
        <begin position="280"/>
        <end position="305"/>
    </location>
</feature>
<dbReference type="NCBIfam" id="NF001955">
    <property type="entry name" value="PRK00733.2-4"/>
    <property type="match status" value="1"/>
</dbReference>
<feature type="transmembrane region" description="Helical" evidence="9">
    <location>
        <begin position="357"/>
        <end position="380"/>
    </location>
</feature>
<feature type="transmembrane region" description="Helical" evidence="9">
    <location>
        <begin position="496"/>
        <end position="518"/>
    </location>
</feature>
<dbReference type="GO" id="GO:0004427">
    <property type="term" value="F:inorganic diphosphate phosphatase activity"/>
    <property type="evidence" value="ECO:0007669"/>
    <property type="project" value="UniProtKB-UniRule"/>
</dbReference>
<dbReference type="GO" id="GO:0012505">
    <property type="term" value="C:endomembrane system"/>
    <property type="evidence" value="ECO:0007669"/>
    <property type="project" value="UniProtKB-SubCell"/>
</dbReference>
<evidence type="ECO:0000313" key="11">
    <source>
        <dbReference type="Proteomes" id="UP000013909"/>
    </source>
</evidence>
<feature type="transmembrane region" description="Helical" evidence="9">
    <location>
        <begin position="620"/>
        <end position="639"/>
    </location>
</feature>
<keyword evidence="9" id="KW-0630">Potassium</keyword>
<dbReference type="GO" id="GO:0000287">
    <property type="term" value="F:magnesium ion binding"/>
    <property type="evidence" value="ECO:0007669"/>
    <property type="project" value="UniProtKB-UniRule"/>
</dbReference>
<comment type="subunit">
    <text evidence="9">Homodimer.</text>
</comment>
<evidence type="ECO:0000256" key="5">
    <source>
        <dbReference type="ARBA" id="ARBA00022967"/>
    </source>
</evidence>
<keyword evidence="6 9" id="KW-1133">Transmembrane helix</keyword>
<proteinExistence type="inferred from homology"/>
<dbReference type="Proteomes" id="UP000013909">
    <property type="component" value="Unassembled WGS sequence"/>
</dbReference>
<comment type="similarity">
    <text evidence="9">Belongs to the H(+)-translocating pyrophosphatase (TC 3.A.10) family. K(+)-stimulated subfamily.</text>
</comment>
<dbReference type="NCBIfam" id="TIGR01104">
    <property type="entry name" value="V_PPase"/>
    <property type="match status" value="1"/>
</dbReference>
<comment type="cofactor">
    <cofactor evidence="9">
        <name>Mg(2+)</name>
        <dbReference type="ChEBI" id="CHEBI:18420"/>
    </cofactor>
</comment>
<keyword evidence="11" id="KW-1185">Reference proteome</keyword>
<feature type="transmembrane region" description="Helical" evidence="9">
    <location>
        <begin position="401"/>
        <end position="424"/>
    </location>
</feature>
<dbReference type="PIRSF" id="PIRSF001265">
    <property type="entry name" value="H+-PPase"/>
    <property type="match status" value="1"/>
</dbReference>
<keyword evidence="2 9" id="KW-0813">Transport</keyword>
<dbReference type="EMBL" id="AQHR01000088">
    <property type="protein sequence ID" value="EON76107.1"/>
    <property type="molecule type" value="Genomic_DNA"/>
</dbReference>
<keyword evidence="3 9" id="KW-0812">Transmembrane</keyword>
<feature type="transmembrane region" description="Helical" evidence="9">
    <location>
        <begin position="691"/>
        <end position="710"/>
    </location>
</feature>
<evidence type="ECO:0000256" key="2">
    <source>
        <dbReference type="ARBA" id="ARBA00022448"/>
    </source>
</evidence>
<reference evidence="10 11" key="1">
    <citation type="submission" date="2013-02" db="EMBL/GenBank/DDBJ databases">
        <title>A novel strain isolated from Lonar lake, Maharashtra, India.</title>
        <authorList>
            <person name="Singh A."/>
        </authorList>
    </citation>
    <scope>NUCLEOTIDE SEQUENCE [LARGE SCALE GENOMIC DNA]</scope>
    <source>
        <strain evidence="10 11">AK24</strain>
    </source>
</reference>
<dbReference type="STRING" id="1232681.ADIS_3235"/>
<evidence type="ECO:0000256" key="1">
    <source>
        <dbReference type="ARBA" id="ARBA00004127"/>
    </source>
</evidence>
<dbReference type="EC" id="7.2.3.1" evidence="9"/>
<dbReference type="InterPro" id="IPR004131">
    <property type="entry name" value="PPase-energised_H-pump"/>
</dbReference>
<feature type="transmembrane region" description="Helical" evidence="9">
    <location>
        <begin position="530"/>
        <end position="554"/>
    </location>
</feature>
<dbReference type="Pfam" id="PF03030">
    <property type="entry name" value="H_PPase"/>
    <property type="match status" value="1"/>
</dbReference>
<comment type="function">
    <text evidence="9">Sodium pump that utilizes the energy of pyrophosphate hydrolysis as the driving force for Na(+) movement across the membrane.</text>
</comment>
<evidence type="ECO:0000256" key="7">
    <source>
        <dbReference type="ARBA" id="ARBA00023065"/>
    </source>
</evidence>
<keyword evidence="10" id="KW-0378">Hydrolase</keyword>
<dbReference type="GO" id="GO:0009678">
    <property type="term" value="F:diphosphate hydrolysis-driven proton transmembrane transporter activity"/>
    <property type="evidence" value="ECO:0007669"/>
    <property type="project" value="UniProtKB-UniRule"/>
</dbReference>
<dbReference type="PATRIC" id="fig|1288963.3.peg.3228"/>
<dbReference type="GO" id="GO:0005886">
    <property type="term" value="C:plasma membrane"/>
    <property type="evidence" value="ECO:0007669"/>
    <property type="project" value="UniProtKB-SubCell"/>
</dbReference>
<keyword evidence="8 9" id="KW-0472">Membrane</keyword>
<dbReference type="HAMAP" id="MF_01129">
    <property type="entry name" value="PPase_energized_pump"/>
    <property type="match status" value="1"/>
</dbReference>
<dbReference type="AlphaFoldDB" id="R7ZPV1"/>
<feature type="transmembrane region" description="Helical" evidence="9">
    <location>
        <begin position="131"/>
        <end position="162"/>
    </location>
</feature>
<dbReference type="PANTHER" id="PTHR31998">
    <property type="entry name" value="K(+)-INSENSITIVE PYROPHOSPHATE-ENERGIZED PROTON PUMP"/>
    <property type="match status" value="1"/>
</dbReference>